<keyword evidence="3" id="KW-1003">Cell membrane</keyword>
<feature type="transmembrane region" description="Helical" evidence="8">
    <location>
        <begin position="84"/>
        <end position="106"/>
    </location>
</feature>
<dbReference type="InterPro" id="IPR036259">
    <property type="entry name" value="MFS_trans_sf"/>
</dbReference>
<keyword evidence="6 8" id="KW-0472">Membrane</keyword>
<feature type="transmembrane region" description="Helical" evidence="8">
    <location>
        <begin position="382"/>
        <end position="398"/>
    </location>
</feature>
<dbReference type="AlphaFoldDB" id="A0A7R7DNA2"/>
<dbReference type="RefSeq" id="WP_203961526.1">
    <property type="nucleotide sequence ID" value="NZ_AP023355.1"/>
</dbReference>
<dbReference type="GO" id="GO:0022857">
    <property type="term" value="F:transmembrane transporter activity"/>
    <property type="evidence" value="ECO:0007669"/>
    <property type="project" value="InterPro"/>
</dbReference>
<keyword evidence="5 8" id="KW-1133">Transmembrane helix</keyword>
<evidence type="ECO:0000256" key="1">
    <source>
        <dbReference type="ARBA" id="ARBA00004651"/>
    </source>
</evidence>
<dbReference type="CDD" id="cd06173">
    <property type="entry name" value="MFS_MefA_like"/>
    <property type="match status" value="1"/>
</dbReference>
<evidence type="ECO:0000256" key="6">
    <source>
        <dbReference type="ARBA" id="ARBA00023136"/>
    </source>
</evidence>
<dbReference type="InterPro" id="IPR005829">
    <property type="entry name" value="Sugar_transporter_CS"/>
</dbReference>
<protein>
    <submittedName>
        <fullName evidence="10">MFS transporter</fullName>
    </submittedName>
</protein>
<feature type="region of interest" description="Disordered" evidence="7">
    <location>
        <begin position="407"/>
        <end position="427"/>
    </location>
</feature>
<proteinExistence type="predicted"/>
<gene>
    <name evidence="10" type="ORF">Athai_23630</name>
</gene>
<reference evidence="10 11" key="1">
    <citation type="submission" date="2020-08" db="EMBL/GenBank/DDBJ databases">
        <title>Whole genome shotgun sequence of Actinocatenispora thailandica NBRC 105041.</title>
        <authorList>
            <person name="Komaki H."/>
            <person name="Tamura T."/>
        </authorList>
    </citation>
    <scope>NUCLEOTIDE SEQUENCE [LARGE SCALE GENOMIC DNA]</scope>
    <source>
        <strain evidence="10 11">NBRC 105041</strain>
    </source>
</reference>
<dbReference type="PANTHER" id="PTHR23513:SF6">
    <property type="entry name" value="MAJOR FACILITATOR SUPERFAMILY ASSOCIATED DOMAIN-CONTAINING PROTEIN"/>
    <property type="match status" value="1"/>
</dbReference>
<evidence type="ECO:0000256" key="7">
    <source>
        <dbReference type="SAM" id="MobiDB-lite"/>
    </source>
</evidence>
<feature type="transmembrane region" description="Helical" evidence="8">
    <location>
        <begin position="322"/>
        <end position="345"/>
    </location>
</feature>
<organism evidence="10 11">
    <name type="scientific">Actinocatenispora thailandica</name>
    <dbReference type="NCBI Taxonomy" id="227318"/>
    <lineage>
        <taxon>Bacteria</taxon>
        <taxon>Bacillati</taxon>
        <taxon>Actinomycetota</taxon>
        <taxon>Actinomycetes</taxon>
        <taxon>Micromonosporales</taxon>
        <taxon>Micromonosporaceae</taxon>
        <taxon>Actinocatenispora</taxon>
    </lineage>
</organism>
<comment type="subcellular location">
    <subcellularLocation>
        <location evidence="1">Cell membrane</location>
        <topology evidence="1">Multi-pass membrane protein</topology>
    </subcellularLocation>
</comment>
<dbReference type="InterPro" id="IPR010290">
    <property type="entry name" value="TM_effector"/>
</dbReference>
<feature type="transmembrane region" description="Helical" evidence="8">
    <location>
        <begin position="253"/>
        <end position="275"/>
    </location>
</feature>
<feature type="domain" description="Major facilitator superfamily (MFS) profile" evidence="9">
    <location>
        <begin position="1"/>
        <end position="405"/>
    </location>
</feature>
<evidence type="ECO:0000259" key="9">
    <source>
        <dbReference type="PROSITE" id="PS50850"/>
    </source>
</evidence>
<name>A0A7R7DNA2_9ACTN</name>
<evidence type="ECO:0000313" key="11">
    <source>
        <dbReference type="Proteomes" id="UP000611640"/>
    </source>
</evidence>
<evidence type="ECO:0000256" key="8">
    <source>
        <dbReference type="SAM" id="Phobius"/>
    </source>
</evidence>
<dbReference type="Proteomes" id="UP000611640">
    <property type="component" value="Chromosome"/>
</dbReference>
<feature type="transmembrane region" description="Helical" evidence="8">
    <location>
        <begin position="282"/>
        <end position="302"/>
    </location>
</feature>
<keyword evidence="2" id="KW-0813">Transport</keyword>
<dbReference type="EMBL" id="AP023355">
    <property type="protein sequence ID" value="BCJ34860.1"/>
    <property type="molecule type" value="Genomic_DNA"/>
</dbReference>
<dbReference type="PROSITE" id="PS00216">
    <property type="entry name" value="SUGAR_TRANSPORT_1"/>
    <property type="match status" value="1"/>
</dbReference>
<dbReference type="SUPFAM" id="SSF103473">
    <property type="entry name" value="MFS general substrate transporter"/>
    <property type="match status" value="1"/>
</dbReference>
<accession>A0A7R7DNA2</accession>
<dbReference type="Pfam" id="PF05977">
    <property type="entry name" value="MFS_3"/>
    <property type="match status" value="1"/>
</dbReference>
<evidence type="ECO:0000256" key="4">
    <source>
        <dbReference type="ARBA" id="ARBA00022692"/>
    </source>
</evidence>
<evidence type="ECO:0000313" key="10">
    <source>
        <dbReference type="EMBL" id="BCJ34860.1"/>
    </source>
</evidence>
<feature type="transmembrane region" description="Helical" evidence="8">
    <location>
        <begin position="53"/>
        <end position="72"/>
    </location>
</feature>
<dbReference type="InterPro" id="IPR020846">
    <property type="entry name" value="MFS_dom"/>
</dbReference>
<sequence length="427" mass="43670">MTRAGTLRMLHAPDFRRLWGSHTVSLLGDQIRTLALPLAAVLVLHAGPAQMGLLTAAGTLPALLFSLLAGAASDRYGRRRRTMVLADLLRAALLATVPVAAVSGALSLTQLYLVAFGTGTLSVLFDVADASMFVAVVPRERFVAANSLIHGSRAASYLAGPSLGGLLVQAVGAPFALLADAVSFLASAALLRGIRAPEPPVERAGLAGLVGGLSYLRRSATIRATLAGTAVMNLFNFAFAALFTLYATTRLGISPGTLGLVLGAGAIGSLLGAFLTPRLGRLIGIGPAALVGMVLFPAPLILVPLATRPGPAALLLVFGSEFGAGLGVMMLDIAFGSITAAIVPVRLRARVSGAFQSVNYGVRPIGSLLGGVLGAALGLRPALWIATVGALAGVLFVLPSPVRRLRRLPDEPEEQPTGTPVDAEAPA</sequence>
<evidence type="ECO:0000256" key="2">
    <source>
        <dbReference type="ARBA" id="ARBA00022448"/>
    </source>
</evidence>
<keyword evidence="11" id="KW-1185">Reference proteome</keyword>
<evidence type="ECO:0000256" key="3">
    <source>
        <dbReference type="ARBA" id="ARBA00022475"/>
    </source>
</evidence>
<dbReference type="KEGG" id="atl:Athai_23630"/>
<keyword evidence="4 8" id="KW-0812">Transmembrane</keyword>
<dbReference type="PANTHER" id="PTHR23513">
    <property type="entry name" value="INTEGRAL MEMBRANE EFFLUX PROTEIN-RELATED"/>
    <property type="match status" value="1"/>
</dbReference>
<dbReference type="PROSITE" id="PS50850">
    <property type="entry name" value="MFS"/>
    <property type="match status" value="1"/>
</dbReference>
<feature type="transmembrane region" description="Helical" evidence="8">
    <location>
        <begin position="224"/>
        <end position="247"/>
    </location>
</feature>
<dbReference type="GO" id="GO:0005886">
    <property type="term" value="C:plasma membrane"/>
    <property type="evidence" value="ECO:0007669"/>
    <property type="project" value="UniProtKB-SubCell"/>
</dbReference>
<evidence type="ECO:0000256" key="5">
    <source>
        <dbReference type="ARBA" id="ARBA00022989"/>
    </source>
</evidence>
<feature type="transmembrane region" description="Helical" evidence="8">
    <location>
        <begin position="357"/>
        <end position="376"/>
    </location>
</feature>
<dbReference type="Gene3D" id="1.20.1250.20">
    <property type="entry name" value="MFS general substrate transporter like domains"/>
    <property type="match status" value="1"/>
</dbReference>